<feature type="signal peptide" evidence="1">
    <location>
        <begin position="1"/>
        <end position="20"/>
    </location>
</feature>
<dbReference type="Gene3D" id="1.20.1260.10">
    <property type="match status" value="1"/>
</dbReference>
<reference evidence="3 4" key="1">
    <citation type="submission" date="2017-01" db="EMBL/GenBank/DDBJ databases">
        <authorList>
            <person name="Erauso G."/>
        </authorList>
    </citation>
    <scope>NUCLEOTIDE SEQUENCE [LARGE SCALE GENOMIC DNA]</scope>
    <source>
        <strain evidence="3">MESINF1</strain>
    </source>
</reference>
<feature type="chain" id="PRO_5030580433" description="DUF2202 domain-containing protein" evidence="1">
    <location>
        <begin position="21"/>
        <end position="186"/>
    </location>
</feature>
<dbReference type="Pfam" id="PF09968">
    <property type="entry name" value="DUF2202"/>
    <property type="match status" value="1"/>
</dbReference>
<evidence type="ECO:0000313" key="3">
    <source>
        <dbReference type="EMBL" id="SSC13907.1"/>
    </source>
</evidence>
<gene>
    <name evidence="3" type="ORF">MESINF_2467</name>
</gene>
<feature type="domain" description="DUF2202" evidence="2">
    <location>
        <begin position="28"/>
        <end position="184"/>
    </location>
</feature>
<dbReference type="AlphaFoldDB" id="A0A7Z7LH68"/>
<proteinExistence type="predicted"/>
<evidence type="ECO:0000259" key="2">
    <source>
        <dbReference type="Pfam" id="PF09968"/>
    </source>
</evidence>
<protein>
    <recommendedName>
        <fullName evidence="2">DUF2202 domain-containing protein</fullName>
    </recommendedName>
</protein>
<dbReference type="CDD" id="cd01048">
    <property type="entry name" value="Ferritin_like_AB2"/>
    <property type="match status" value="1"/>
</dbReference>
<dbReference type="EMBL" id="LS974202">
    <property type="protein sequence ID" value="SSC13907.1"/>
    <property type="molecule type" value="Genomic_DNA"/>
</dbReference>
<dbReference type="InterPro" id="IPR009078">
    <property type="entry name" value="Ferritin-like_SF"/>
</dbReference>
<keyword evidence="1" id="KW-0732">Signal</keyword>
<dbReference type="RefSeq" id="WP_169700071.1">
    <property type="nucleotide sequence ID" value="NZ_LS974202.1"/>
</dbReference>
<sequence>MKRAMNVFLVLIVFIATATASSTMSEEAGIAYMREEEKLAQDVYNVLYEIWGLKVFKNIAQAEARHTGAVLSLIEGFGYEDPAGENEIGVFKNEELQALYDYLVEMGSESLLGAVKVGLLVEETDIKDLEELLEGKLDARTERVYRNLLAGSENHLRAFYRQLEKLGGDYSWSVLDFERAMEILSK</sequence>
<organism evidence="3 4">
    <name type="scientific">Mesotoga infera</name>
    <dbReference type="NCBI Taxonomy" id="1236046"/>
    <lineage>
        <taxon>Bacteria</taxon>
        <taxon>Thermotogati</taxon>
        <taxon>Thermotogota</taxon>
        <taxon>Thermotogae</taxon>
        <taxon>Kosmotogales</taxon>
        <taxon>Kosmotogaceae</taxon>
        <taxon>Mesotoga</taxon>
    </lineage>
</organism>
<evidence type="ECO:0000313" key="4">
    <source>
        <dbReference type="Proteomes" id="UP000250796"/>
    </source>
</evidence>
<name>A0A7Z7LH68_9BACT</name>
<dbReference type="InterPro" id="IPR019243">
    <property type="entry name" value="DUF2202"/>
</dbReference>
<dbReference type="InterPro" id="IPR012347">
    <property type="entry name" value="Ferritin-like"/>
</dbReference>
<dbReference type="Proteomes" id="UP000250796">
    <property type="component" value="Chromosome MESINF"/>
</dbReference>
<dbReference type="SUPFAM" id="SSF47240">
    <property type="entry name" value="Ferritin-like"/>
    <property type="match status" value="1"/>
</dbReference>
<evidence type="ECO:0000256" key="1">
    <source>
        <dbReference type="SAM" id="SignalP"/>
    </source>
</evidence>
<accession>A0A7Z7LH68</accession>
<keyword evidence="4" id="KW-1185">Reference proteome</keyword>
<dbReference type="KEGG" id="minf:MESINF_2467"/>